<sequence length="118" mass="13032">MLGVYMQRSWIIVTATAFNLMFLYIFATPLLQLIGHTSDISHAAGELAIWMIPQLYAYALNFPIAKFLQSQIKTMAMAWIFGVGSALHTLFSWLFMLKLGWGLVGADSGGATGLYIHG</sequence>
<feature type="transmembrane region" description="Helical" evidence="2">
    <location>
        <begin position="9"/>
        <end position="27"/>
    </location>
</feature>
<dbReference type="GO" id="GO:0016020">
    <property type="term" value="C:membrane"/>
    <property type="evidence" value="ECO:0007669"/>
    <property type="project" value="InterPro"/>
</dbReference>
<evidence type="ECO:0000256" key="1">
    <source>
        <dbReference type="ARBA" id="ARBA00010199"/>
    </source>
</evidence>
<accession>A0A8S0PPV5</accession>
<keyword evidence="2" id="KW-1133">Transmembrane helix</keyword>
<gene>
    <name evidence="3" type="ORF">OLEA9_A084572</name>
</gene>
<dbReference type="Gramene" id="OE9A084572T1">
    <property type="protein sequence ID" value="OE9A084572C1"/>
    <property type="gene ID" value="OE9A084572"/>
</dbReference>
<dbReference type="Pfam" id="PF01554">
    <property type="entry name" value="MatE"/>
    <property type="match status" value="1"/>
</dbReference>
<comment type="caution">
    <text evidence="3">The sequence shown here is derived from an EMBL/GenBank/DDBJ whole genome shotgun (WGS) entry which is preliminary data.</text>
</comment>
<protein>
    <submittedName>
        <fullName evidence="3">DETOXIFICATION 29-like</fullName>
    </submittedName>
</protein>
<evidence type="ECO:0000256" key="2">
    <source>
        <dbReference type="SAM" id="Phobius"/>
    </source>
</evidence>
<keyword evidence="4" id="KW-1185">Reference proteome</keyword>
<name>A0A8S0PPV5_OLEEU</name>
<organism evidence="3 4">
    <name type="scientific">Olea europaea subsp. europaea</name>
    <dbReference type="NCBI Taxonomy" id="158383"/>
    <lineage>
        <taxon>Eukaryota</taxon>
        <taxon>Viridiplantae</taxon>
        <taxon>Streptophyta</taxon>
        <taxon>Embryophyta</taxon>
        <taxon>Tracheophyta</taxon>
        <taxon>Spermatophyta</taxon>
        <taxon>Magnoliopsida</taxon>
        <taxon>eudicotyledons</taxon>
        <taxon>Gunneridae</taxon>
        <taxon>Pentapetalae</taxon>
        <taxon>asterids</taxon>
        <taxon>lamiids</taxon>
        <taxon>Lamiales</taxon>
        <taxon>Oleaceae</taxon>
        <taxon>Oleeae</taxon>
        <taxon>Olea</taxon>
    </lineage>
</organism>
<evidence type="ECO:0000313" key="4">
    <source>
        <dbReference type="Proteomes" id="UP000594638"/>
    </source>
</evidence>
<dbReference type="PANTHER" id="PTHR11206">
    <property type="entry name" value="MULTIDRUG RESISTANCE PROTEIN"/>
    <property type="match status" value="1"/>
</dbReference>
<dbReference type="InterPro" id="IPR002528">
    <property type="entry name" value="MATE_fam"/>
</dbReference>
<reference evidence="3 4" key="1">
    <citation type="submission" date="2019-12" db="EMBL/GenBank/DDBJ databases">
        <authorList>
            <person name="Alioto T."/>
            <person name="Alioto T."/>
            <person name="Gomez Garrido J."/>
        </authorList>
    </citation>
    <scope>NUCLEOTIDE SEQUENCE [LARGE SCALE GENOMIC DNA]</scope>
</reference>
<dbReference type="OrthoDB" id="912916at2759"/>
<evidence type="ECO:0000313" key="3">
    <source>
        <dbReference type="EMBL" id="CAA2954764.1"/>
    </source>
</evidence>
<dbReference type="Proteomes" id="UP000594638">
    <property type="component" value="Unassembled WGS sequence"/>
</dbReference>
<comment type="similarity">
    <text evidence="1">Belongs to the multi antimicrobial extrusion (MATE) (TC 2.A.66.1) family.</text>
</comment>
<feature type="transmembrane region" description="Helical" evidence="2">
    <location>
        <begin position="47"/>
        <end position="64"/>
    </location>
</feature>
<dbReference type="AlphaFoldDB" id="A0A8S0PPV5"/>
<proteinExistence type="inferred from homology"/>
<keyword evidence="2" id="KW-0472">Membrane</keyword>
<dbReference type="EMBL" id="CACTIH010000124">
    <property type="protein sequence ID" value="CAA2954764.1"/>
    <property type="molecule type" value="Genomic_DNA"/>
</dbReference>
<feature type="transmembrane region" description="Helical" evidence="2">
    <location>
        <begin position="76"/>
        <end position="96"/>
    </location>
</feature>
<dbReference type="GO" id="GO:0015297">
    <property type="term" value="F:antiporter activity"/>
    <property type="evidence" value="ECO:0007669"/>
    <property type="project" value="InterPro"/>
</dbReference>
<dbReference type="GO" id="GO:0042910">
    <property type="term" value="F:xenobiotic transmembrane transporter activity"/>
    <property type="evidence" value="ECO:0007669"/>
    <property type="project" value="InterPro"/>
</dbReference>
<keyword evidence="2" id="KW-0812">Transmembrane</keyword>